<dbReference type="AlphaFoldDB" id="Q47ZC0"/>
<dbReference type="Proteomes" id="UP000000547">
    <property type="component" value="Chromosome"/>
</dbReference>
<evidence type="ECO:0000259" key="7">
    <source>
        <dbReference type="PROSITE" id="PS50828"/>
    </source>
</evidence>
<dbReference type="Pfam" id="PF01713">
    <property type="entry name" value="Smr"/>
    <property type="match status" value="1"/>
</dbReference>
<reference evidence="8" key="1">
    <citation type="journal article" date="2005" name="Proc. Natl. Acad. Sci. U.S.A.">
        <title>The psychrophilic lifestyle as revealed by the genome sequence of Colwellia psychrerythraea 34H through genomic and proteomic analyses.</title>
        <authorList>
            <person name="Methe B.A."/>
            <person name="Nelson K.E."/>
            <person name="Deming J.W."/>
            <person name="Momen B."/>
            <person name="Melamud E."/>
            <person name="Zhang X."/>
            <person name="Moult J."/>
            <person name="Madupu R."/>
            <person name="Nelson W.C."/>
            <person name="Dodson R.J."/>
            <person name="Brinkac L.M."/>
            <person name="Daugherty S.C."/>
            <person name="Durkin A.S."/>
            <person name="DeBoy R.T."/>
            <person name="Kolonay J.F."/>
            <person name="Sullivan S.A."/>
            <person name="Zhou L."/>
            <person name="Davidsen T.M."/>
            <person name="Wu M."/>
            <person name="Huston A.L."/>
            <person name="Lewis M."/>
            <person name="Weaver B."/>
            <person name="Weidman J.F."/>
            <person name="Khouri H."/>
            <person name="Utterback T.R."/>
            <person name="Feldblyum T.V."/>
            <person name="Fraser C.M."/>
        </authorList>
    </citation>
    <scope>NUCLEOTIDE SEQUENCE [LARGE SCALE GENOMIC DNA]</scope>
    <source>
        <strain evidence="8">34H</strain>
    </source>
</reference>
<dbReference type="PANTHER" id="PTHR35562:SF1">
    <property type="entry name" value="UPF0115 PROTEIN YFCN"/>
    <property type="match status" value="1"/>
</dbReference>
<dbReference type="NCBIfam" id="NF003432">
    <property type="entry name" value="PRK04946.1"/>
    <property type="match status" value="1"/>
</dbReference>
<name>Q47ZC0_COLP3</name>
<organism evidence="8 9">
    <name type="scientific">Colwellia psychrerythraea (strain 34H / ATCC BAA-681)</name>
    <name type="common">Vibrio psychroerythus</name>
    <dbReference type="NCBI Taxonomy" id="167879"/>
    <lineage>
        <taxon>Bacteria</taxon>
        <taxon>Pseudomonadati</taxon>
        <taxon>Pseudomonadota</taxon>
        <taxon>Gammaproteobacteria</taxon>
        <taxon>Alteromonadales</taxon>
        <taxon>Colwelliaceae</taxon>
        <taxon>Colwellia</taxon>
    </lineage>
</organism>
<sequence length="231" mass="26045">MFYTASMKNKALKSELSSIKAKVRANIAASAQSKSQQKKADESLQKTNESIKEVLPDEKQLFADAIGQVKPLVIDTVRLIKSGHKSNTSQKNDQEYNKANKAIAQFHFSDEFEPNLNKQGPMKYVREGVDSFEVKNLRRGHYRPDLILDLHGLDQHQAKKELAALLFACQKEHAQCICVVHGIGSHILKNKVPHWLVQHPDVMAFHQAPLEWGGNGAILALIELKDKYNRN</sequence>
<dbReference type="GO" id="GO:0004521">
    <property type="term" value="F:RNA endonuclease activity"/>
    <property type="evidence" value="ECO:0007669"/>
    <property type="project" value="UniProtKB-UniRule"/>
</dbReference>
<keyword evidence="2 6" id="KW-0699">rRNA-binding</keyword>
<dbReference type="InterPro" id="IPR022990">
    <property type="entry name" value="SmrB-like"/>
</dbReference>
<evidence type="ECO:0000256" key="4">
    <source>
        <dbReference type="ARBA" id="ARBA00022801"/>
    </source>
</evidence>
<dbReference type="PROSITE" id="PS50828">
    <property type="entry name" value="SMR"/>
    <property type="match status" value="1"/>
</dbReference>
<keyword evidence="4 6" id="KW-0378">Hydrolase</keyword>
<dbReference type="SUPFAM" id="SSF160443">
    <property type="entry name" value="SMR domain-like"/>
    <property type="match status" value="1"/>
</dbReference>
<dbReference type="STRING" id="167879.CPS_3153"/>
<dbReference type="InterPro" id="IPR036063">
    <property type="entry name" value="Smr_dom_sf"/>
</dbReference>
<comment type="subunit">
    <text evidence="6">Associates with collided ribosomes, but not with correctly translating polysomes.</text>
</comment>
<keyword evidence="3 6" id="KW-0255">Endonuclease</keyword>
<evidence type="ECO:0000256" key="6">
    <source>
        <dbReference type="HAMAP-Rule" id="MF_01042"/>
    </source>
</evidence>
<evidence type="ECO:0000313" key="8">
    <source>
        <dbReference type="EMBL" id="AAZ24410.1"/>
    </source>
</evidence>
<dbReference type="InterPro" id="IPR002625">
    <property type="entry name" value="Smr_dom"/>
</dbReference>
<proteinExistence type="inferred from homology"/>
<dbReference type="SMART" id="SM00463">
    <property type="entry name" value="SMR"/>
    <property type="match status" value="1"/>
</dbReference>
<comment type="function">
    <text evidence="6">Acts as a ribosome collision sensor. Detects stalled/collided disomes (pairs of ribosomes where the leading ribosome is stalled and a second ribosome has collided with it) and endonucleolytically cleaves mRNA at the 5' boundary of the stalled ribosome. Stalled/collided disomes form a new interface (primarily via the 30S subunits) that binds SmrB. Cleaved mRNA becomes available for tmRNA ligation, leading to ribosomal subunit dissociation and rescue of stalled ribosomes.</text>
</comment>
<dbReference type="KEGG" id="cps:CPS_3153"/>
<dbReference type="HOGENOM" id="CLU_055978_4_0_6"/>
<keyword evidence="1 6" id="KW-0540">Nuclease</keyword>
<evidence type="ECO:0000313" key="9">
    <source>
        <dbReference type="Proteomes" id="UP000000547"/>
    </source>
</evidence>
<keyword evidence="5 6" id="KW-0694">RNA-binding</keyword>
<protein>
    <recommendedName>
        <fullName evidence="6">Ribosome rescue factor SmrB</fullName>
        <ecNumber evidence="6">3.1.-.-</ecNumber>
    </recommendedName>
</protein>
<dbReference type="EMBL" id="CP000083">
    <property type="protein sequence ID" value="AAZ24410.1"/>
    <property type="molecule type" value="Genomic_DNA"/>
</dbReference>
<dbReference type="GO" id="GO:0019843">
    <property type="term" value="F:rRNA binding"/>
    <property type="evidence" value="ECO:0007669"/>
    <property type="project" value="UniProtKB-UniRule"/>
</dbReference>
<evidence type="ECO:0000256" key="1">
    <source>
        <dbReference type="ARBA" id="ARBA00022722"/>
    </source>
</evidence>
<dbReference type="PANTHER" id="PTHR35562">
    <property type="entry name" value="DNA ENDONUCLEASE SMRA-RELATED"/>
    <property type="match status" value="1"/>
</dbReference>
<dbReference type="EC" id="3.1.-.-" evidence="6"/>
<feature type="domain" description="Smr" evidence="7">
    <location>
        <begin position="148"/>
        <end position="223"/>
    </location>
</feature>
<dbReference type="HAMAP" id="MF_01042">
    <property type="entry name" value="SmrB"/>
    <property type="match status" value="1"/>
</dbReference>
<accession>Q47ZC0</accession>
<evidence type="ECO:0000256" key="3">
    <source>
        <dbReference type="ARBA" id="ARBA00022759"/>
    </source>
</evidence>
<comment type="similarity">
    <text evidence="6">Belongs to the SmrB family.</text>
</comment>
<evidence type="ECO:0000256" key="5">
    <source>
        <dbReference type="ARBA" id="ARBA00022884"/>
    </source>
</evidence>
<evidence type="ECO:0000256" key="2">
    <source>
        <dbReference type="ARBA" id="ARBA00022730"/>
    </source>
</evidence>
<gene>
    <name evidence="6" type="primary">smrB</name>
    <name evidence="8" type="ordered locus">CPS_3153</name>
</gene>
<dbReference type="GO" id="GO:0016787">
    <property type="term" value="F:hydrolase activity"/>
    <property type="evidence" value="ECO:0007669"/>
    <property type="project" value="UniProtKB-KW"/>
</dbReference>
<dbReference type="GO" id="GO:0072344">
    <property type="term" value="P:rescue of stalled ribosome"/>
    <property type="evidence" value="ECO:0007669"/>
    <property type="project" value="UniProtKB-UniRule"/>
</dbReference>
<dbReference type="eggNOG" id="COG2840">
    <property type="taxonomic scope" value="Bacteria"/>
</dbReference>
<dbReference type="Gene3D" id="3.30.1370.110">
    <property type="match status" value="1"/>
</dbReference>